<feature type="region of interest" description="Disordered" evidence="1">
    <location>
        <begin position="523"/>
        <end position="569"/>
    </location>
</feature>
<organism evidence="3 4">
    <name type="scientific">Cristinia sonorae</name>
    <dbReference type="NCBI Taxonomy" id="1940300"/>
    <lineage>
        <taxon>Eukaryota</taxon>
        <taxon>Fungi</taxon>
        <taxon>Dikarya</taxon>
        <taxon>Basidiomycota</taxon>
        <taxon>Agaricomycotina</taxon>
        <taxon>Agaricomycetes</taxon>
        <taxon>Agaricomycetidae</taxon>
        <taxon>Agaricales</taxon>
        <taxon>Pleurotineae</taxon>
        <taxon>Stephanosporaceae</taxon>
        <taxon>Cristinia</taxon>
    </lineage>
</organism>
<dbReference type="PANTHER" id="PTHR38694:SF1">
    <property type="entry name" value="PEROXIN DOMAIN-CONTAINING PROTEIN"/>
    <property type="match status" value="1"/>
</dbReference>
<feature type="compositionally biased region" description="Basic and acidic residues" evidence="1">
    <location>
        <begin position="1"/>
        <end position="11"/>
    </location>
</feature>
<keyword evidence="2" id="KW-0472">Membrane</keyword>
<feature type="compositionally biased region" description="Polar residues" evidence="1">
    <location>
        <begin position="465"/>
        <end position="481"/>
    </location>
</feature>
<feature type="region of interest" description="Disordered" evidence="1">
    <location>
        <begin position="241"/>
        <end position="277"/>
    </location>
</feature>
<feature type="transmembrane region" description="Helical" evidence="2">
    <location>
        <begin position="151"/>
        <end position="173"/>
    </location>
</feature>
<accession>A0A8K0UM82</accession>
<dbReference type="AlphaFoldDB" id="A0A8K0UM82"/>
<dbReference type="OrthoDB" id="1708389at2759"/>
<dbReference type="InterPro" id="IPR021709">
    <property type="entry name" value="DUF3292"/>
</dbReference>
<evidence type="ECO:0000256" key="1">
    <source>
        <dbReference type="SAM" id="MobiDB-lite"/>
    </source>
</evidence>
<dbReference type="Pfam" id="PF11696">
    <property type="entry name" value="DUF3292"/>
    <property type="match status" value="1"/>
</dbReference>
<feature type="compositionally biased region" description="Gly residues" evidence="1">
    <location>
        <begin position="244"/>
        <end position="259"/>
    </location>
</feature>
<reference evidence="3" key="1">
    <citation type="journal article" date="2021" name="New Phytol.">
        <title>Evolutionary innovations through gain and loss of genes in the ectomycorrhizal Boletales.</title>
        <authorList>
            <person name="Wu G."/>
            <person name="Miyauchi S."/>
            <person name="Morin E."/>
            <person name="Kuo A."/>
            <person name="Drula E."/>
            <person name="Varga T."/>
            <person name="Kohler A."/>
            <person name="Feng B."/>
            <person name="Cao Y."/>
            <person name="Lipzen A."/>
            <person name="Daum C."/>
            <person name="Hundley H."/>
            <person name="Pangilinan J."/>
            <person name="Johnson J."/>
            <person name="Barry K."/>
            <person name="LaButti K."/>
            <person name="Ng V."/>
            <person name="Ahrendt S."/>
            <person name="Min B."/>
            <person name="Choi I.G."/>
            <person name="Park H."/>
            <person name="Plett J.M."/>
            <person name="Magnuson J."/>
            <person name="Spatafora J.W."/>
            <person name="Nagy L.G."/>
            <person name="Henrissat B."/>
            <person name="Grigoriev I.V."/>
            <person name="Yang Z.L."/>
            <person name="Xu J."/>
            <person name="Martin F.M."/>
        </authorList>
    </citation>
    <scope>NUCLEOTIDE SEQUENCE</scope>
    <source>
        <strain evidence="3">KKN 215</strain>
    </source>
</reference>
<name>A0A8K0UM82_9AGAR</name>
<feature type="region of interest" description="Disordered" evidence="1">
    <location>
        <begin position="198"/>
        <end position="218"/>
    </location>
</feature>
<comment type="caution">
    <text evidence="3">The sequence shown here is derived from an EMBL/GenBank/DDBJ whole genome shotgun (WGS) entry which is preliminary data.</text>
</comment>
<evidence type="ECO:0000313" key="3">
    <source>
        <dbReference type="EMBL" id="KAH8099327.1"/>
    </source>
</evidence>
<feature type="compositionally biased region" description="Acidic residues" evidence="1">
    <location>
        <begin position="453"/>
        <end position="463"/>
    </location>
</feature>
<feature type="transmembrane region" description="Helical" evidence="2">
    <location>
        <begin position="355"/>
        <end position="383"/>
    </location>
</feature>
<keyword evidence="2" id="KW-0812">Transmembrane</keyword>
<sequence length="705" mass="76473">MDDIPQLRDTDNPVSMATTVEHPPTNTAGGDLPPVSSQLKDPEIKDYGWNVPPNRIPAPVMHGVSNDELYILLRRFNKQIFHVKAISQPPTGSLDLEYSPNEEFSPDKLRATLERLYMTVIIGMASFWKHIARLRSWNEPWRTSWFCVIYYVAWFFNAILPLFFSTLLALILLPRSRKMLFPPAPLSAISAVSGNLQKPKAGAVGSDDSLSGAREKHQGEAVEQEARHFVSGFATIAITTAAGKGPGEDGNGDAIGGGEAEAQGVDKQTSGVDGSAPDPVGVVLGGVEAKDLASGDNATQDNAKKPVNEAMWNKARPVMQALEDICDGWERWANALSPTPPFPTRAPRMRIAAPLVPLILITYFIKAAIVVRVFSFILGFAFFGQPLITRGFHWLNDRIHNFREYLELRRTLLLGVPTNAQLTLTLLRIAEQQKAPLPPPPTSLDAPTAQDTTSDEDDSDIETDFSNYSIDSDQESVPTDNSSASSGAKKKAGQKVAGILKRAAKTGVAGVLGADKLKAAVGSENARRRKGAVTDPPLTDFSETVVSDPTEPGEEGTGNELKKVVPGPIENGEGPSVFSARMHGRKGHIILINSAISPCIAFAYTKPRRSLAAVLPGIHNAEELSASDIHPQFIMGLADIVALRKVGGFGWKGKMIVGWALGREVVDGLEIMDKEGRAVVLTAIRGRDELFNRLIAVGEHKWECW</sequence>
<feature type="region of interest" description="Disordered" evidence="1">
    <location>
        <begin position="1"/>
        <end position="39"/>
    </location>
</feature>
<protein>
    <submittedName>
        <fullName evidence="3">Uncharacterized protein</fullName>
    </submittedName>
</protein>
<evidence type="ECO:0000313" key="4">
    <source>
        <dbReference type="Proteomes" id="UP000813824"/>
    </source>
</evidence>
<keyword evidence="4" id="KW-1185">Reference proteome</keyword>
<gene>
    <name evidence="3" type="ORF">BXZ70DRAFT_1065633</name>
</gene>
<feature type="compositionally biased region" description="Low complexity" evidence="1">
    <location>
        <begin position="443"/>
        <end position="452"/>
    </location>
</feature>
<evidence type="ECO:0000256" key="2">
    <source>
        <dbReference type="SAM" id="Phobius"/>
    </source>
</evidence>
<dbReference type="Proteomes" id="UP000813824">
    <property type="component" value="Unassembled WGS sequence"/>
</dbReference>
<dbReference type="PANTHER" id="PTHR38694">
    <property type="entry name" value="CONSERVED EXPRESSED PROTEIN"/>
    <property type="match status" value="1"/>
</dbReference>
<feature type="region of interest" description="Disordered" evidence="1">
    <location>
        <begin position="435"/>
        <end position="493"/>
    </location>
</feature>
<keyword evidence="2" id="KW-1133">Transmembrane helix</keyword>
<proteinExistence type="predicted"/>
<feature type="compositionally biased region" description="Polar residues" evidence="1">
    <location>
        <begin position="12"/>
        <end position="28"/>
    </location>
</feature>
<dbReference type="EMBL" id="JAEVFJ010000020">
    <property type="protein sequence ID" value="KAH8099327.1"/>
    <property type="molecule type" value="Genomic_DNA"/>
</dbReference>